<keyword evidence="2" id="KW-1185">Reference proteome</keyword>
<name>A0A3G3JVP5_9BACL</name>
<dbReference type="KEGG" id="coh:EAV92_06815"/>
<evidence type="ECO:0000313" key="1">
    <source>
        <dbReference type="EMBL" id="AYQ72305.1"/>
    </source>
</evidence>
<dbReference type="InterPro" id="IPR003737">
    <property type="entry name" value="GlcNAc_PI_deacetylase-related"/>
</dbReference>
<dbReference type="Pfam" id="PF02585">
    <property type="entry name" value="PIG-L"/>
    <property type="match status" value="1"/>
</dbReference>
<dbReference type="SUPFAM" id="SSF102588">
    <property type="entry name" value="LmbE-like"/>
    <property type="match status" value="1"/>
</dbReference>
<evidence type="ECO:0000313" key="2">
    <source>
        <dbReference type="Proteomes" id="UP000269097"/>
    </source>
</evidence>
<accession>A0A3G3JVP5</accession>
<sequence>MPDKLMIVAHPDDETIFGGAALLKEGNWKVICVTNRNNRRRAKEFSRAMNALGADYEMWDYRDRRHGHFGPRHALYGRIRGILRKQPYRKIVTHGLSGEYGHRQHKILSRILHKLVRRNLYTFGLSSNRLPRPLLVKKIRVLKKYKSQMYIIRKLKRYVHHEGLIRVKPLHRLLPNRTKLLYNSERYSGRSVGYGKSRRDRRKRHVGALGGPSFRRNGIRSFKRGYAATGGRLVSYAHRGFGRSRPNLWSARRR</sequence>
<dbReference type="EMBL" id="CP033433">
    <property type="protein sequence ID" value="AYQ72305.1"/>
    <property type="molecule type" value="Genomic_DNA"/>
</dbReference>
<dbReference type="AlphaFoldDB" id="A0A3G3JVP5"/>
<organism evidence="1 2">
    <name type="scientific">Cohnella candidum</name>
    <dbReference type="NCBI Taxonomy" id="2674991"/>
    <lineage>
        <taxon>Bacteria</taxon>
        <taxon>Bacillati</taxon>
        <taxon>Bacillota</taxon>
        <taxon>Bacilli</taxon>
        <taxon>Bacillales</taxon>
        <taxon>Paenibacillaceae</taxon>
        <taxon>Cohnella</taxon>
    </lineage>
</organism>
<dbReference type="Proteomes" id="UP000269097">
    <property type="component" value="Chromosome"/>
</dbReference>
<reference evidence="1 2" key="1">
    <citation type="submission" date="2018-10" db="EMBL/GenBank/DDBJ databases">
        <title>Genome Sequence of Cohnella sp.</title>
        <authorList>
            <person name="Srinivasan S."/>
            <person name="Kim M.K."/>
        </authorList>
    </citation>
    <scope>NUCLEOTIDE SEQUENCE [LARGE SCALE GENOMIC DNA]</scope>
    <source>
        <strain evidence="1 2">18JY8-7</strain>
    </source>
</reference>
<gene>
    <name evidence="1" type="ORF">EAV92_06815</name>
</gene>
<dbReference type="InterPro" id="IPR024078">
    <property type="entry name" value="LmbE-like_dom_sf"/>
</dbReference>
<protein>
    <submittedName>
        <fullName evidence="1">PIG-L family deacetylase</fullName>
    </submittedName>
</protein>
<proteinExistence type="predicted"/>
<dbReference type="Gene3D" id="3.40.50.10320">
    <property type="entry name" value="LmbE-like"/>
    <property type="match status" value="1"/>
</dbReference>